<dbReference type="InterPro" id="IPR036986">
    <property type="entry name" value="S4_RNA-bd_sf"/>
</dbReference>
<dbReference type="InterPro" id="IPR050188">
    <property type="entry name" value="RluA_PseudoU_synthase"/>
</dbReference>
<evidence type="ECO:0000256" key="1">
    <source>
        <dbReference type="ARBA" id="ARBA00010876"/>
    </source>
</evidence>
<dbReference type="InterPro" id="IPR006145">
    <property type="entry name" value="PsdUridine_synth_RsuA/RluA"/>
</dbReference>
<dbReference type="SUPFAM" id="SSF55120">
    <property type="entry name" value="Pseudouridine synthase"/>
    <property type="match status" value="1"/>
</dbReference>
<evidence type="ECO:0000256" key="4">
    <source>
        <dbReference type="PIRSR" id="PIRSR606225-1"/>
    </source>
</evidence>
<keyword evidence="5" id="KW-0694">RNA-binding</keyword>
<dbReference type="CDD" id="cd02869">
    <property type="entry name" value="PseudoU_synth_RluA_like"/>
    <property type="match status" value="1"/>
</dbReference>
<dbReference type="Pfam" id="PF00849">
    <property type="entry name" value="PseudoU_synth_2"/>
    <property type="match status" value="1"/>
</dbReference>
<comment type="function">
    <text evidence="6">Responsible for synthesis of pseudouridine from uracil.</text>
</comment>
<dbReference type="InterPro" id="IPR020103">
    <property type="entry name" value="PsdUridine_synth_cat_dom_sf"/>
</dbReference>
<reference evidence="8 9" key="2">
    <citation type="submission" date="2019-05" db="EMBL/GenBank/DDBJ databases">
        <title>Genome evolution of the obligate endosymbiont Buchnera aphidicola.</title>
        <authorList>
            <person name="Moran N.A."/>
        </authorList>
    </citation>
    <scope>NUCLEOTIDE SEQUENCE [LARGE SCALE GENOMIC DNA]</scope>
    <source>
        <strain evidence="8 9">Lps</strain>
    </source>
</reference>
<evidence type="ECO:0000313" key="8">
    <source>
        <dbReference type="EMBL" id="QCI22254.1"/>
    </source>
</evidence>
<dbReference type="GO" id="GO:0160140">
    <property type="term" value="F:23S rRNA pseudouridine(1911/1915/1917) synthase activity"/>
    <property type="evidence" value="ECO:0007669"/>
    <property type="project" value="UniProtKB-EC"/>
</dbReference>
<dbReference type="EMBL" id="CP034870">
    <property type="protein sequence ID" value="QCI22254.1"/>
    <property type="molecule type" value="Genomic_DNA"/>
</dbReference>
<evidence type="ECO:0000256" key="5">
    <source>
        <dbReference type="PROSITE-ProRule" id="PRU00182"/>
    </source>
</evidence>
<dbReference type="InterPro" id="IPR006225">
    <property type="entry name" value="PsdUridine_synth_RluC/D"/>
</dbReference>
<feature type="active site" evidence="4">
    <location>
        <position position="139"/>
    </location>
</feature>
<dbReference type="PANTHER" id="PTHR21600:SF44">
    <property type="entry name" value="RIBOSOMAL LARGE SUBUNIT PSEUDOURIDINE SYNTHASE D"/>
    <property type="match status" value="1"/>
</dbReference>
<dbReference type="Gene3D" id="3.10.290.10">
    <property type="entry name" value="RNA-binding S4 domain"/>
    <property type="match status" value="1"/>
</dbReference>
<dbReference type="Pfam" id="PF01479">
    <property type="entry name" value="S4"/>
    <property type="match status" value="1"/>
</dbReference>
<evidence type="ECO:0000256" key="6">
    <source>
        <dbReference type="RuleBase" id="RU362028"/>
    </source>
</evidence>
<name>A0A4D6Y7N3_9GAMM</name>
<evidence type="ECO:0000259" key="7">
    <source>
        <dbReference type="SMART" id="SM00363"/>
    </source>
</evidence>
<reference evidence="8 9" key="1">
    <citation type="submission" date="2018-12" db="EMBL/GenBank/DDBJ databases">
        <authorList>
            <person name="Chong R.A."/>
        </authorList>
    </citation>
    <scope>NUCLEOTIDE SEQUENCE [LARGE SCALE GENOMIC DNA]</scope>
    <source>
        <strain evidence="8 9">Lps</strain>
    </source>
</reference>
<dbReference type="GO" id="GO:0000455">
    <property type="term" value="P:enzyme-directed rRNA pseudouridine synthesis"/>
    <property type="evidence" value="ECO:0007669"/>
    <property type="project" value="TreeGrafter"/>
</dbReference>
<comment type="catalytic activity">
    <reaction evidence="6">
        <text>a uridine in RNA = a pseudouridine in RNA</text>
        <dbReference type="Rhea" id="RHEA:48348"/>
        <dbReference type="Rhea" id="RHEA-COMP:12068"/>
        <dbReference type="Rhea" id="RHEA-COMP:12069"/>
        <dbReference type="ChEBI" id="CHEBI:65314"/>
        <dbReference type="ChEBI" id="CHEBI:65315"/>
    </reaction>
</comment>
<organism evidence="8 9">
    <name type="scientific">Buchnera aphidicola</name>
    <name type="common">Lipaphis pseudobrassicae</name>
    <dbReference type="NCBI Taxonomy" id="1258543"/>
    <lineage>
        <taxon>Bacteria</taxon>
        <taxon>Pseudomonadati</taxon>
        <taxon>Pseudomonadota</taxon>
        <taxon>Gammaproteobacteria</taxon>
        <taxon>Enterobacterales</taxon>
        <taxon>Erwiniaceae</taxon>
        <taxon>Buchnera</taxon>
    </lineage>
</organism>
<dbReference type="PROSITE" id="PS50889">
    <property type="entry name" value="S4"/>
    <property type="match status" value="1"/>
</dbReference>
<dbReference type="OrthoDB" id="9807829at2"/>
<dbReference type="InterPro" id="IPR006224">
    <property type="entry name" value="PsdUridine_synth_RluA-like_CS"/>
</dbReference>
<feature type="domain" description="RNA-binding S4" evidence="7">
    <location>
        <begin position="18"/>
        <end position="79"/>
    </location>
</feature>
<evidence type="ECO:0000313" key="9">
    <source>
        <dbReference type="Proteomes" id="UP000298564"/>
    </source>
</evidence>
<comment type="catalytic activity">
    <reaction evidence="3">
        <text>uridine(1911/1915/1917) in 23S rRNA = pseudouridine(1911/1915/1917) in 23S rRNA</text>
        <dbReference type="Rhea" id="RHEA:42524"/>
        <dbReference type="Rhea" id="RHEA-COMP:10097"/>
        <dbReference type="Rhea" id="RHEA-COMP:10098"/>
        <dbReference type="ChEBI" id="CHEBI:65314"/>
        <dbReference type="ChEBI" id="CHEBI:65315"/>
        <dbReference type="EC" id="5.4.99.23"/>
    </reaction>
</comment>
<protein>
    <recommendedName>
        <fullName evidence="6">Pseudouridine synthase</fullName>
        <ecNumber evidence="6">5.4.99.-</ecNumber>
    </recommendedName>
</protein>
<sequence>MKKIELKAVVSCISLTGKRLDQVLSKLFKEYSRSYLKKLILINQVFVNNSIVNQPDKKILGGEMIAIHVSLENIESNLPERIHLNVVYEDNEILVINKPPGLVVHPGAGNKNGTIVNALLYHYKNVEYLPRAGIVHRLDKDTSGLMVIAKTFYAYNYLLKLLKKREVSREYQGIVRGNMISGGTINMPIMRHNKKRKCMIVHCLGKKSITHYKIIRHFKFHTHISIRLETGRTHQIRVHMLHIGYPLVGDPIYSGVNRFTNHKKYKNSNNKKVYYFSRQALHASHLSFYHPTNRNLMSWTIPLPEDMKNLILHL</sequence>
<dbReference type="Gene3D" id="3.30.2350.10">
    <property type="entry name" value="Pseudouridine synthase"/>
    <property type="match status" value="1"/>
</dbReference>
<dbReference type="EC" id="5.4.99.-" evidence="6"/>
<dbReference type="GO" id="GO:0003723">
    <property type="term" value="F:RNA binding"/>
    <property type="evidence" value="ECO:0007669"/>
    <property type="project" value="UniProtKB-KW"/>
</dbReference>
<dbReference type="AlphaFoldDB" id="A0A4D6Y7N3"/>
<dbReference type="PANTHER" id="PTHR21600">
    <property type="entry name" value="MITOCHONDRIAL RNA PSEUDOURIDINE SYNTHASE"/>
    <property type="match status" value="1"/>
</dbReference>
<dbReference type="SUPFAM" id="SSF55174">
    <property type="entry name" value="Alpha-L RNA-binding motif"/>
    <property type="match status" value="1"/>
</dbReference>
<dbReference type="NCBIfam" id="NF008385">
    <property type="entry name" value="PRK11180.1"/>
    <property type="match status" value="1"/>
</dbReference>
<dbReference type="InterPro" id="IPR002942">
    <property type="entry name" value="S4_RNA-bd"/>
</dbReference>
<evidence type="ECO:0000256" key="2">
    <source>
        <dbReference type="ARBA" id="ARBA00023235"/>
    </source>
</evidence>
<dbReference type="NCBIfam" id="TIGR00005">
    <property type="entry name" value="rluA_subfam"/>
    <property type="match status" value="1"/>
</dbReference>
<dbReference type="SMART" id="SM00363">
    <property type="entry name" value="S4"/>
    <property type="match status" value="1"/>
</dbReference>
<keyword evidence="2 6" id="KW-0413">Isomerase</keyword>
<dbReference type="Proteomes" id="UP000298564">
    <property type="component" value="Chromosome"/>
</dbReference>
<gene>
    <name evidence="8" type="primary">rluD</name>
    <name evidence="8" type="ORF">D9V70_02055</name>
</gene>
<proteinExistence type="inferred from homology"/>
<dbReference type="RefSeq" id="WP_158356095.1">
    <property type="nucleotide sequence ID" value="NZ_CP034870.1"/>
</dbReference>
<dbReference type="PROSITE" id="PS01129">
    <property type="entry name" value="PSI_RLU"/>
    <property type="match status" value="1"/>
</dbReference>
<evidence type="ECO:0000256" key="3">
    <source>
        <dbReference type="ARBA" id="ARBA00036882"/>
    </source>
</evidence>
<accession>A0A4D6Y7N3</accession>
<comment type="similarity">
    <text evidence="1 6">Belongs to the pseudouridine synthase RluA family.</text>
</comment>
<dbReference type="CDD" id="cd00165">
    <property type="entry name" value="S4"/>
    <property type="match status" value="1"/>
</dbReference>